<organism evidence="1">
    <name type="scientific">Triticum urartu</name>
    <name type="common">Red wild einkorn</name>
    <name type="synonym">Crithodium urartu</name>
    <dbReference type="NCBI Taxonomy" id="4572"/>
    <lineage>
        <taxon>Eukaryota</taxon>
        <taxon>Viridiplantae</taxon>
        <taxon>Streptophyta</taxon>
        <taxon>Embryophyta</taxon>
        <taxon>Tracheophyta</taxon>
        <taxon>Spermatophyta</taxon>
        <taxon>Magnoliopsida</taxon>
        <taxon>Liliopsida</taxon>
        <taxon>Poales</taxon>
        <taxon>Poaceae</taxon>
        <taxon>BOP clade</taxon>
        <taxon>Pooideae</taxon>
        <taxon>Triticodae</taxon>
        <taxon>Triticeae</taxon>
        <taxon>Triticinae</taxon>
        <taxon>Triticum</taxon>
    </lineage>
</organism>
<dbReference type="AlphaFoldDB" id="M7ZKM0"/>
<name>M7ZKM0_TRIUA</name>
<sequence>MDFPVAPMDSIKTSLELRSNVLRLPIFPDEAASAAALIELIGGAGRAEKELTNGSGGAVVGGFGRSSAGQFGGGAMCGEETSVAAGGPAVSMQTPLTRVALKHILMEIRAL</sequence>
<protein>
    <submittedName>
        <fullName evidence="1">Uncharacterized protein</fullName>
    </submittedName>
</protein>
<gene>
    <name evidence="1" type="ORF">TRIUR3_07330</name>
</gene>
<dbReference type="EMBL" id="KD201285">
    <property type="protein sequence ID" value="EMS52885.1"/>
    <property type="molecule type" value="Genomic_DNA"/>
</dbReference>
<proteinExistence type="predicted"/>
<evidence type="ECO:0000313" key="1">
    <source>
        <dbReference type="EMBL" id="EMS52885.1"/>
    </source>
</evidence>
<accession>M7ZKM0</accession>
<reference evidence="1" key="1">
    <citation type="journal article" date="2013" name="Nature">
        <title>Draft genome of the wheat A-genome progenitor Triticum urartu.</title>
        <authorList>
            <person name="Ling H.Q."/>
            <person name="Zhao S."/>
            <person name="Liu D."/>
            <person name="Wang J."/>
            <person name="Sun H."/>
            <person name="Zhang C."/>
            <person name="Fan H."/>
            <person name="Li D."/>
            <person name="Dong L."/>
            <person name="Tao Y."/>
            <person name="Gao C."/>
            <person name="Wu H."/>
            <person name="Li Y."/>
            <person name="Cui Y."/>
            <person name="Guo X."/>
            <person name="Zheng S."/>
            <person name="Wang B."/>
            <person name="Yu K."/>
            <person name="Liang Q."/>
            <person name="Yang W."/>
            <person name="Lou X."/>
            <person name="Chen J."/>
            <person name="Feng M."/>
            <person name="Jian J."/>
            <person name="Zhang X."/>
            <person name="Luo G."/>
            <person name="Jiang Y."/>
            <person name="Liu J."/>
            <person name="Wang Z."/>
            <person name="Sha Y."/>
            <person name="Zhang B."/>
            <person name="Wu H."/>
            <person name="Tang D."/>
            <person name="Shen Q."/>
            <person name="Xue P."/>
            <person name="Zou S."/>
            <person name="Wang X."/>
            <person name="Liu X."/>
            <person name="Wang F."/>
            <person name="Yang Y."/>
            <person name="An X."/>
            <person name="Dong Z."/>
            <person name="Zhang K."/>
            <person name="Zhang X."/>
            <person name="Luo M.C."/>
            <person name="Dvorak J."/>
            <person name="Tong Y."/>
            <person name="Wang J."/>
            <person name="Yang H."/>
            <person name="Li Z."/>
            <person name="Wang D."/>
            <person name="Zhang A."/>
            <person name="Wang J."/>
        </authorList>
    </citation>
    <scope>NUCLEOTIDE SEQUENCE</scope>
</reference>